<proteinExistence type="predicted"/>
<comment type="caution">
    <text evidence="2">The sequence shown here is derived from an EMBL/GenBank/DDBJ whole genome shotgun (WGS) entry which is preliminary data.</text>
</comment>
<dbReference type="Proteomes" id="UP001191082">
    <property type="component" value="Unassembled WGS sequence"/>
</dbReference>
<accession>A0ABY2WXB9</accession>
<dbReference type="SUPFAM" id="SSF51556">
    <property type="entry name" value="Metallo-dependent hydrolases"/>
    <property type="match status" value="1"/>
</dbReference>
<dbReference type="RefSeq" id="WP_138865963.1">
    <property type="nucleotide sequence ID" value="NZ_VCPC01000008.1"/>
</dbReference>
<dbReference type="Pfam" id="PF04909">
    <property type="entry name" value="Amidohydro_2"/>
    <property type="match status" value="1"/>
</dbReference>
<sequence length="283" mass="30501">MDRKLTGTPPAIRLPDGAIDTQCHMYLPGFPALPGGPGNPPDPLPTPDMYLQMADWIGISRVVVTQGNAQQGDNSCLLACLAQLADRARGVAVIDRETTQTELDRLSAAGVVGARIMDLPGGAIGLEQLEEVDAKAAAQGWVLAVQFDGSDILDHEPRLAALKSNWILDHHGKFFKGVTPDSPQADALRRLIDGGRCWYKLAGCYESSLTVGPEYADIAAMTRMIAGHASDRLIWGTNWPHNLAKSIAEYPDDAALTDTVLGWLDEDTMIRTVRDTPAALFGF</sequence>
<dbReference type="PANTHER" id="PTHR35563">
    <property type="entry name" value="BARREL METAL-DEPENDENT HYDROLASE, PUTATIVE (AFU_ORTHOLOGUE AFUA_1G16240)-RELATED"/>
    <property type="match status" value="1"/>
</dbReference>
<dbReference type="EMBL" id="VCPC01000008">
    <property type="protein sequence ID" value="TMV07487.1"/>
    <property type="molecule type" value="Genomic_DNA"/>
</dbReference>
<reference evidence="2 3" key="1">
    <citation type="submission" date="2019-05" db="EMBL/GenBank/DDBJ databases">
        <title>Marivita sp. nov. isolated from sea sediment.</title>
        <authorList>
            <person name="Kim W."/>
        </authorList>
    </citation>
    <scope>NUCLEOTIDE SEQUENCE [LARGE SCALE GENOMIC DNA]</scope>
    <source>
        <strain evidence="2 3">CAU 1492</strain>
    </source>
</reference>
<dbReference type="InterPro" id="IPR032466">
    <property type="entry name" value="Metal_Hydrolase"/>
</dbReference>
<evidence type="ECO:0000313" key="2">
    <source>
        <dbReference type="EMBL" id="TMV07487.1"/>
    </source>
</evidence>
<feature type="domain" description="Amidohydrolase-related" evidence="1">
    <location>
        <begin position="19"/>
        <end position="283"/>
    </location>
</feature>
<dbReference type="Gene3D" id="3.20.20.140">
    <property type="entry name" value="Metal-dependent hydrolases"/>
    <property type="match status" value="1"/>
</dbReference>
<organism evidence="2 3">
    <name type="scientific">Arenibacterium halophilum</name>
    <dbReference type="NCBI Taxonomy" id="2583821"/>
    <lineage>
        <taxon>Bacteria</taxon>
        <taxon>Pseudomonadati</taxon>
        <taxon>Pseudomonadota</taxon>
        <taxon>Alphaproteobacteria</taxon>
        <taxon>Rhodobacterales</taxon>
        <taxon>Paracoccaceae</taxon>
        <taxon>Arenibacterium</taxon>
    </lineage>
</organism>
<keyword evidence="3" id="KW-1185">Reference proteome</keyword>
<dbReference type="PANTHER" id="PTHR35563:SF2">
    <property type="entry name" value="BARREL METAL-DEPENDENT HYDROLASE, PUTATIVE (AFU_ORTHOLOGUE AFUA_1G16240)-RELATED"/>
    <property type="match status" value="1"/>
</dbReference>
<gene>
    <name evidence="2" type="ORF">FGK64_21750</name>
</gene>
<evidence type="ECO:0000313" key="3">
    <source>
        <dbReference type="Proteomes" id="UP001191082"/>
    </source>
</evidence>
<evidence type="ECO:0000259" key="1">
    <source>
        <dbReference type="Pfam" id="PF04909"/>
    </source>
</evidence>
<dbReference type="InterPro" id="IPR006680">
    <property type="entry name" value="Amidohydro-rel"/>
</dbReference>
<dbReference type="InterPro" id="IPR052358">
    <property type="entry name" value="Aro_Compnd_Degr_Hydrolases"/>
</dbReference>
<name>A0ABY2WXB9_9RHOB</name>
<protein>
    <submittedName>
        <fullName evidence="2">Amidohydrolase</fullName>
    </submittedName>
</protein>